<dbReference type="GO" id="GO:0005507">
    <property type="term" value="F:copper ion binding"/>
    <property type="evidence" value="ECO:0007669"/>
    <property type="project" value="TreeGrafter"/>
</dbReference>
<organism evidence="4">
    <name type="scientific">Candidatus Kentrum eta</name>
    <dbReference type="NCBI Taxonomy" id="2126337"/>
    <lineage>
        <taxon>Bacteria</taxon>
        <taxon>Pseudomonadati</taxon>
        <taxon>Pseudomonadota</taxon>
        <taxon>Gammaproteobacteria</taxon>
        <taxon>Candidatus Kentrum</taxon>
    </lineage>
</organism>
<dbReference type="EMBL" id="CAADFI010000065">
    <property type="protein sequence ID" value="VFJ94679.1"/>
    <property type="molecule type" value="Genomic_DNA"/>
</dbReference>
<dbReference type="PANTHER" id="PTHR23419">
    <property type="entry name" value="DIVALENT CATION TOLERANCE CUTA-RELATED"/>
    <property type="match status" value="1"/>
</dbReference>
<dbReference type="EMBL" id="CAADFG010000063">
    <property type="protein sequence ID" value="VFJ93895.1"/>
    <property type="molecule type" value="Genomic_DNA"/>
</dbReference>
<dbReference type="Gene3D" id="3.30.70.120">
    <property type="match status" value="1"/>
</dbReference>
<accession>A0A450V8W4</accession>
<dbReference type="EMBL" id="CAADFJ010000060">
    <property type="protein sequence ID" value="VFK01200.1"/>
    <property type="molecule type" value="Genomic_DNA"/>
</dbReference>
<dbReference type="GO" id="GO:0010038">
    <property type="term" value="P:response to metal ion"/>
    <property type="evidence" value="ECO:0007669"/>
    <property type="project" value="InterPro"/>
</dbReference>
<dbReference type="InterPro" id="IPR015867">
    <property type="entry name" value="N-reg_PII/ATP_PRibTrfase_C"/>
</dbReference>
<evidence type="ECO:0000313" key="3">
    <source>
        <dbReference type="EMBL" id="VFJ94679.1"/>
    </source>
</evidence>
<proteinExistence type="inferred from homology"/>
<dbReference type="InterPro" id="IPR011322">
    <property type="entry name" value="N-reg_PII-like_a/b"/>
</dbReference>
<evidence type="ECO:0000313" key="2">
    <source>
        <dbReference type="EMBL" id="VFJ93895.1"/>
    </source>
</evidence>
<dbReference type="Pfam" id="PF03091">
    <property type="entry name" value="CutA1"/>
    <property type="match status" value="1"/>
</dbReference>
<comment type="similarity">
    <text evidence="1">Belongs to the CutA family.</text>
</comment>
<sequence>MTGWFSLRIFGKNSKCGRQKYTNAFIHLRVSAPNLQVARDIAEELVAKRLAAAVHVTGPSRTTYWWQDEIHNEVEWLCEARTSESLKDRAIAVIREIHPYEVPEIFSQVFQSATPEYAAWLIQYATGEETSS</sequence>
<dbReference type="AlphaFoldDB" id="A0A450V8W4"/>
<dbReference type="SUPFAM" id="SSF54913">
    <property type="entry name" value="GlnB-like"/>
    <property type="match status" value="1"/>
</dbReference>
<gene>
    <name evidence="2" type="ORF">BECKH772A_GA0070896_100636</name>
    <name evidence="3" type="ORF">BECKH772B_GA0070898_100656</name>
    <name evidence="4" type="ORF">BECKH772C_GA0070978_100606</name>
</gene>
<dbReference type="InterPro" id="IPR004323">
    <property type="entry name" value="Ion_tolerance_CutA"/>
</dbReference>
<protein>
    <submittedName>
        <fullName evidence="4">Divalent cation tolerance protein</fullName>
    </submittedName>
</protein>
<evidence type="ECO:0000256" key="1">
    <source>
        <dbReference type="ARBA" id="ARBA00010169"/>
    </source>
</evidence>
<name>A0A450V8W4_9GAMM</name>
<dbReference type="PANTHER" id="PTHR23419:SF8">
    <property type="entry name" value="FI09726P"/>
    <property type="match status" value="1"/>
</dbReference>
<reference evidence="4" key="1">
    <citation type="submission" date="2019-02" db="EMBL/GenBank/DDBJ databases">
        <authorList>
            <person name="Gruber-Vodicka R. H."/>
            <person name="Seah K. B. B."/>
        </authorList>
    </citation>
    <scope>NUCLEOTIDE SEQUENCE</scope>
    <source>
        <strain evidence="4">BECK_SA2B12</strain>
        <strain evidence="2">BECK_SA2B15</strain>
        <strain evidence="3">BECK_SA2B20</strain>
    </source>
</reference>
<evidence type="ECO:0000313" key="4">
    <source>
        <dbReference type="EMBL" id="VFK01200.1"/>
    </source>
</evidence>